<feature type="transmembrane region" description="Helical" evidence="10">
    <location>
        <begin position="98"/>
        <end position="122"/>
    </location>
</feature>
<feature type="transmembrane region" description="Helical" evidence="10">
    <location>
        <begin position="340"/>
        <end position="359"/>
    </location>
</feature>
<keyword evidence="6" id="KW-0630">Potassium</keyword>
<proteinExistence type="predicted"/>
<evidence type="ECO:0000256" key="3">
    <source>
        <dbReference type="ARBA" id="ARBA00022475"/>
    </source>
</evidence>
<feature type="transmembrane region" description="Helical" evidence="10">
    <location>
        <begin position="153"/>
        <end position="172"/>
    </location>
</feature>
<keyword evidence="12" id="KW-1185">Reference proteome</keyword>
<keyword evidence="3" id="KW-1003">Cell membrane</keyword>
<evidence type="ECO:0000256" key="1">
    <source>
        <dbReference type="ARBA" id="ARBA00004651"/>
    </source>
</evidence>
<feature type="transmembrane region" description="Helical" evidence="10">
    <location>
        <begin position="260"/>
        <end position="280"/>
    </location>
</feature>
<evidence type="ECO:0000256" key="4">
    <source>
        <dbReference type="ARBA" id="ARBA00022538"/>
    </source>
</evidence>
<keyword evidence="7 10" id="KW-1133">Transmembrane helix</keyword>
<protein>
    <submittedName>
        <fullName evidence="11">Ktr system potassium uptake protein B</fullName>
    </submittedName>
</protein>
<dbReference type="Proteomes" id="UP000315471">
    <property type="component" value="Unassembled WGS sequence"/>
</dbReference>
<feature type="transmembrane region" description="Helical" evidence="10">
    <location>
        <begin position="380"/>
        <end position="400"/>
    </location>
</feature>
<feature type="transmembrane region" description="Helical" evidence="10">
    <location>
        <begin position="441"/>
        <end position="463"/>
    </location>
</feature>
<feature type="transmembrane region" description="Helical" evidence="10">
    <location>
        <begin position="37"/>
        <end position="58"/>
    </location>
</feature>
<dbReference type="OrthoDB" id="9810952at2"/>
<dbReference type="PANTHER" id="PTHR32024">
    <property type="entry name" value="TRK SYSTEM POTASSIUM UPTAKE PROTEIN TRKG-RELATED"/>
    <property type="match status" value="1"/>
</dbReference>
<dbReference type="GO" id="GO:0005886">
    <property type="term" value="C:plasma membrane"/>
    <property type="evidence" value="ECO:0007669"/>
    <property type="project" value="UniProtKB-SubCell"/>
</dbReference>
<evidence type="ECO:0000256" key="7">
    <source>
        <dbReference type="ARBA" id="ARBA00022989"/>
    </source>
</evidence>
<evidence type="ECO:0000256" key="9">
    <source>
        <dbReference type="ARBA" id="ARBA00023136"/>
    </source>
</evidence>
<dbReference type="EMBL" id="SJPY01000006">
    <property type="protein sequence ID" value="TWU39030.1"/>
    <property type="molecule type" value="Genomic_DNA"/>
</dbReference>
<dbReference type="RefSeq" id="WP_146601298.1">
    <property type="nucleotide sequence ID" value="NZ_SJPY01000006.1"/>
</dbReference>
<name>A0A5C6DQC4_9BACT</name>
<evidence type="ECO:0000256" key="6">
    <source>
        <dbReference type="ARBA" id="ARBA00022958"/>
    </source>
</evidence>
<dbReference type="PANTHER" id="PTHR32024:SF1">
    <property type="entry name" value="KTR SYSTEM POTASSIUM UPTAKE PROTEIN B"/>
    <property type="match status" value="1"/>
</dbReference>
<evidence type="ECO:0000256" key="10">
    <source>
        <dbReference type="SAM" id="Phobius"/>
    </source>
</evidence>
<comment type="caution">
    <text evidence="11">The sequence shown here is derived from an EMBL/GenBank/DDBJ whole genome shotgun (WGS) entry which is preliminary data.</text>
</comment>
<gene>
    <name evidence="11" type="primary">ktrB</name>
    <name evidence="11" type="ORF">Q31b_41110</name>
</gene>
<keyword evidence="9 10" id="KW-0472">Membrane</keyword>
<dbReference type="GO" id="GO:0015379">
    <property type="term" value="F:potassium:chloride symporter activity"/>
    <property type="evidence" value="ECO:0007669"/>
    <property type="project" value="InterPro"/>
</dbReference>
<dbReference type="InterPro" id="IPR004772">
    <property type="entry name" value="TrkH"/>
</dbReference>
<dbReference type="Pfam" id="PF02386">
    <property type="entry name" value="TrkH"/>
    <property type="match status" value="1"/>
</dbReference>
<dbReference type="AlphaFoldDB" id="A0A5C6DQC4"/>
<reference evidence="11 12" key="1">
    <citation type="submission" date="2019-02" db="EMBL/GenBank/DDBJ databases">
        <title>Deep-cultivation of Planctomycetes and their phenomic and genomic characterization uncovers novel biology.</title>
        <authorList>
            <person name="Wiegand S."/>
            <person name="Jogler M."/>
            <person name="Boedeker C."/>
            <person name="Pinto D."/>
            <person name="Vollmers J."/>
            <person name="Rivas-Marin E."/>
            <person name="Kohn T."/>
            <person name="Peeters S.H."/>
            <person name="Heuer A."/>
            <person name="Rast P."/>
            <person name="Oberbeckmann S."/>
            <person name="Bunk B."/>
            <person name="Jeske O."/>
            <person name="Meyerdierks A."/>
            <person name="Storesund J.E."/>
            <person name="Kallscheuer N."/>
            <person name="Luecker S."/>
            <person name="Lage O.M."/>
            <person name="Pohl T."/>
            <person name="Merkel B.J."/>
            <person name="Hornburger P."/>
            <person name="Mueller R.-W."/>
            <person name="Bruemmer F."/>
            <person name="Labrenz M."/>
            <person name="Spormann A.M."/>
            <person name="Op Den Camp H."/>
            <person name="Overmann J."/>
            <person name="Amann R."/>
            <person name="Jetten M.S.M."/>
            <person name="Mascher T."/>
            <person name="Medema M.H."/>
            <person name="Devos D.P."/>
            <person name="Kaster A.-K."/>
            <person name="Ovreas L."/>
            <person name="Rohde M."/>
            <person name="Galperin M.Y."/>
            <person name="Jogler C."/>
        </authorList>
    </citation>
    <scope>NUCLEOTIDE SEQUENCE [LARGE SCALE GENOMIC DNA]</scope>
    <source>
        <strain evidence="11 12">Q31b</strain>
    </source>
</reference>
<evidence type="ECO:0000256" key="2">
    <source>
        <dbReference type="ARBA" id="ARBA00022448"/>
    </source>
</evidence>
<keyword evidence="2" id="KW-0813">Transport</keyword>
<feature type="transmembrane region" description="Helical" evidence="10">
    <location>
        <begin position="213"/>
        <end position="239"/>
    </location>
</feature>
<keyword evidence="4" id="KW-0633">Potassium transport</keyword>
<comment type="subcellular location">
    <subcellularLocation>
        <location evidence="1">Cell membrane</location>
        <topology evidence="1">Multi-pass membrane protein</topology>
    </subcellularLocation>
</comment>
<accession>A0A5C6DQC4</accession>
<dbReference type="NCBIfam" id="TIGR00933">
    <property type="entry name" value="2a38"/>
    <property type="match status" value="1"/>
</dbReference>
<evidence type="ECO:0000256" key="8">
    <source>
        <dbReference type="ARBA" id="ARBA00023065"/>
    </source>
</evidence>
<organism evidence="11 12">
    <name type="scientific">Novipirellula aureliae</name>
    <dbReference type="NCBI Taxonomy" id="2527966"/>
    <lineage>
        <taxon>Bacteria</taxon>
        <taxon>Pseudomonadati</taxon>
        <taxon>Planctomycetota</taxon>
        <taxon>Planctomycetia</taxon>
        <taxon>Pirellulales</taxon>
        <taxon>Pirellulaceae</taxon>
        <taxon>Novipirellula</taxon>
    </lineage>
</organism>
<sequence length="481" mass="52760">MKKRLTQHRTQYRTQNRWDSAIEGNPNAWRRISPPRLFVGSFVILIAIGTLGFLYLPGIHADKPLSFSDSLFMATSAVCVTGLSVVDTSTQFTFRGQAFLLLLIQLGGLGMLAFTSLVIQVLGFRLTIGTESLTYEPRRGGPRVNLRRLTRDVILYTFIFEAIGAVALLSVWGPRSGFEQAWWPAIFHSVSAFCNAGFSTFGDSLVGLRDSPLTILILSVLIVAGGLGFVTMEESWLCYRAHRRQAKKNKRKRRMSLHSQLVLITSGLLILVPWPMFAFFEWNNTLVDFSLIDKISNSFFLSITPRTAGFNSIDYAAASDSTNFLTILLMTIGGSPGSTAGGMKTTTFALILLLAWSRIRGNETTVFRNRSIPEDTTQRAIGLAVVAGVLMAMSVFALAISDGTPNPHGGFLARMFEAVSAFNTVGLSMNLTQALSFSGRLVTIAMMFVGRVGPLMLASALVIGRGRRGRFRYAYEDVAVG</sequence>
<evidence type="ECO:0000313" key="12">
    <source>
        <dbReference type="Proteomes" id="UP000315471"/>
    </source>
</evidence>
<keyword evidence="8" id="KW-0406">Ion transport</keyword>
<evidence type="ECO:0000313" key="11">
    <source>
        <dbReference type="EMBL" id="TWU39030.1"/>
    </source>
</evidence>
<keyword evidence="5 10" id="KW-0812">Transmembrane</keyword>
<evidence type="ECO:0000256" key="5">
    <source>
        <dbReference type="ARBA" id="ARBA00022692"/>
    </source>
</evidence>
<dbReference type="InterPro" id="IPR003445">
    <property type="entry name" value="Cat_transpt"/>
</dbReference>